<dbReference type="FunFam" id="3.30.950.10:FF:000002">
    <property type="entry name" value="Ribosomal RNA small subunit methyltransferase I"/>
    <property type="match status" value="1"/>
</dbReference>
<keyword evidence="1 6" id="KW-0963">Cytoplasm</keyword>
<comment type="function">
    <text evidence="6">Catalyzes the 2'-O-methylation of the ribose of cytidine 1402 (C1402) in 16S rRNA.</text>
</comment>
<dbReference type="EMBL" id="RSEB01000005">
    <property type="protein sequence ID" value="RRR97338.1"/>
    <property type="molecule type" value="Genomic_DNA"/>
</dbReference>
<dbReference type="PANTHER" id="PTHR46111:SF1">
    <property type="entry name" value="RIBOSOMAL RNA SMALL SUBUNIT METHYLTRANSFERASE I"/>
    <property type="match status" value="1"/>
</dbReference>
<comment type="subcellular location">
    <subcellularLocation>
        <location evidence="6">Cytoplasm</location>
    </subcellularLocation>
</comment>
<proteinExistence type="inferred from homology"/>
<comment type="caution">
    <text evidence="8">The sequence shown here is derived from an EMBL/GenBank/DDBJ whole genome shotgun (WGS) entry which is preliminary data.</text>
</comment>
<dbReference type="GO" id="GO:0070677">
    <property type="term" value="F:rRNA (cytosine-2'-O-)-methyltransferase activity"/>
    <property type="evidence" value="ECO:0007669"/>
    <property type="project" value="UniProtKB-UniRule"/>
</dbReference>
<dbReference type="InterPro" id="IPR014777">
    <property type="entry name" value="4pyrrole_Mease_sub1"/>
</dbReference>
<dbReference type="OrthoDB" id="9809084at2"/>
<protein>
    <recommendedName>
        <fullName evidence="6">Ribosomal RNA small subunit methyltransferase I</fullName>
        <ecNumber evidence="6">2.1.1.198</ecNumber>
    </recommendedName>
    <alternativeName>
        <fullName evidence="6">16S rRNA 2'-O-ribose C1402 methyltransferase</fullName>
    </alternativeName>
    <alternativeName>
        <fullName evidence="6">rRNA (cytidine-2'-O-)-methyltransferase RsmI</fullName>
    </alternativeName>
</protein>
<keyword evidence="3 6" id="KW-0489">Methyltransferase</keyword>
<comment type="similarity">
    <text evidence="6">Belongs to the methyltransferase superfamily. RsmI family.</text>
</comment>
<evidence type="ECO:0000313" key="8">
    <source>
        <dbReference type="EMBL" id="RRR97338.1"/>
    </source>
</evidence>
<evidence type="ECO:0000256" key="2">
    <source>
        <dbReference type="ARBA" id="ARBA00022552"/>
    </source>
</evidence>
<keyword evidence="9" id="KW-1185">Reference proteome</keyword>
<dbReference type="GO" id="GO:0005737">
    <property type="term" value="C:cytoplasm"/>
    <property type="evidence" value="ECO:0007669"/>
    <property type="project" value="UniProtKB-SubCell"/>
</dbReference>
<dbReference type="InterPro" id="IPR000878">
    <property type="entry name" value="4pyrrol_Mease"/>
</dbReference>
<evidence type="ECO:0000256" key="4">
    <source>
        <dbReference type="ARBA" id="ARBA00022679"/>
    </source>
</evidence>
<dbReference type="Pfam" id="PF00590">
    <property type="entry name" value="TP_methylase"/>
    <property type="match status" value="1"/>
</dbReference>
<evidence type="ECO:0000313" key="9">
    <source>
        <dbReference type="Proteomes" id="UP000277256"/>
    </source>
</evidence>
<accession>A0A426UTN1</accession>
<dbReference type="Gene3D" id="3.30.950.10">
    <property type="entry name" value="Methyltransferase, Cobalt-precorrin-4 Transmethylase, Domain 2"/>
    <property type="match status" value="1"/>
</dbReference>
<dbReference type="InterPro" id="IPR035996">
    <property type="entry name" value="4pyrrol_Methylase_sf"/>
</dbReference>
<dbReference type="CDD" id="cd11648">
    <property type="entry name" value="RsmI"/>
    <property type="match status" value="1"/>
</dbReference>
<keyword evidence="5 6" id="KW-0949">S-adenosyl-L-methionine</keyword>
<feature type="domain" description="Tetrapyrrole methylase" evidence="7">
    <location>
        <begin position="44"/>
        <end position="245"/>
    </location>
</feature>
<dbReference type="InterPro" id="IPR014776">
    <property type="entry name" value="4pyrrole_Mease_sub2"/>
</dbReference>
<dbReference type="PANTHER" id="PTHR46111">
    <property type="entry name" value="RIBOSOMAL RNA SMALL SUBUNIT METHYLTRANSFERASE I"/>
    <property type="match status" value="1"/>
</dbReference>
<evidence type="ECO:0000259" key="7">
    <source>
        <dbReference type="Pfam" id="PF00590"/>
    </source>
</evidence>
<keyword evidence="4 6" id="KW-0808">Transferase</keyword>
<dbReference type="InterPro" id="IPR008189">
    <property type="entry name" value="rRNA_ssu_MeTfrase_I"/>
</dbReference>
<evidence type="ECO:0000256" key="6">
    <source>
        <dbReference type="HAMAP-Rule" id="MF_01877"/>
    </source>
</evidence>
<evidence type="ECO:0000256" key="1">
    <source>
        <dbReference type="ARBA" id="ARBA00022490"/>
    </source>
</evidence>
<evidence type="ECO:0000256" key="3">
    <source>
        <dbReference type="ARBA" id="ARBA00022603"/>
    </source>
</evidence>
<dbReference type="AlphaFoldDB" id="A0A426UTN1"/>
<dbReference type="NCBIfam" id="TIGR00096">
    <property type="entry name" value="16S rRNA (cytidine(1402)-2'-O)-methyltransferase"/>
    <property type="match status" value="1"/>
</dbReference>
<name>A0A426UTN1_9ACTN</name>
<reference evidence="8 9" key="1">
    <citation type="submission" date="2018-12" db="EMBL/GenBank/DDBJ databases">
        <title>Glycomyces sp. YIM 121974 draft genome.</title>
        <authorList>
            <person name="Li Q."/>
        </authorList>
    </citation>
    <scope>NUCLEOTIDE SEQUENCE [LARGE SCALE GENOMIC DNA]</scope>
    <source>
        <strain evidence="8 9">YIM 121974</strain>
    </source>
</reference>
<keyword evidence="2 6" id="KW-0698">rRNA processing</keyword>
<gene>
    <name evidence="6 8" type="primary">rsmI</name>
    <name evidence="8" type="ORF">EIW28_18175</name>
</gene>
<dbReference type="SUPFAM" id="SSF53790">
    <property type="entry name" value="Tetrapyrrole methylase"/>
    <property type="match status" value="1"/>
</dbReference>
<dbReference type="HAMAP" id="MF_01877">
    <property type="entry name" value="16SrRNA_methyltr_I"/>
    <property type="match status" value="1"/>
</dbReference>
<dbReference type="Gene3D" id="3.40.1010.10">
    <property type="entry name" value="Cobalt-precorrin-4 Transmethylase, Domain 1"/>
    <property type="match status" value="1"/>
</dbReference>
<dbReference type="Proteomes" id="UP000277256">
    <property type="component" value="Unassembled WGS sequence"/>
</dbReference>
<organism evidence="8 9">
    <name type="scientific">Glycomyces terrestris</name>
    <dbReference type="NCBI Taxonomy" id="2493553"/>
    <lineage>
        <taxon>Bacteria</taxon>
        <taxon>Bacillati</taxon>
        <taxon>Actinomycetota</taxon>
        <taxon>Actinomycetes</taxon>
        <taxon>Glycomycetales</taxon>
        <taxon>Glycomycetaceae</taxon>
        <taxon>Glycomyces</taxon>
    </lineage>
</organism>
<comment type="catalytic activity">
    <reaction evidence="6">
        <text>cytidine(1402) in 16S rRNA + S-adenosyl-L-methionine = 2'-O-methylcytidine(1402) in 16S rRNA + S-adenosyl-L-homocysteine + H(+)</text>
        <dbReference type="Rhea" id="RHEA:42924"/>
        <dbReference type="Rhea" id="RHEA-COMP:10285"/>
        <dbReference type="Rhea" id="RHEA-COMP:10286"/>
        <dbReference type="ChEBI" id="CHEBI:15378"/>
        <dbReference type="ChEBI" id="CHEBI:57856"/>
        <dbReference type="ChEBI" id="CHEBI:59789"/>
        <dbReference type="ChEBI" id="CHEBI:74495"/>
        <dbReference type="ChEBI" id="CHEBI:82748"/>
        <dbReference type="EC" id="2.1.1.198"/>
    </reaction>
</comment>
<dbReference type="EC" id="2.1.1.198" evidence="6"/>
<sequence>MSGTRQHGAAVCMCGPSRRVHRAGPPAPSVGDTGRVSTSTSGVLVLLGAPLGNPEDASSRLRTELGLADVIAAEDTRRLRRLLGELEVVPGAHITSYFEANEAGRTETLLEQLYDGKRVAVITDGGMPSVSDPGFRLVRAAIDAGIPVTCAPGASAVTTALALSGMPCDRFCFEGFAPRKDGERRRLFAELAEERRTMVFFESPRRVAETLRAMAEAFGADRPAALCRELTKTHEEVRRGGLGGLAEGAEADPPRGEITLVVSGWTGPDASEATPEAMAAAVAALEAAGTDRKAAMKEVSGRFGVSRRDVYDAVLKAANPE</sequence>
<dbReference type="PIRSF" id="PIRSF005917">
    <property type="entry name" value="MTase_YraL"/>
    <property type="match status" value="1"/>
</dbReference>
<evidence type="ECO:0000256" key="5">
    <source>
        <dbReference type="ARBA" id="ARBA00022691"/>
    </source>
</evidence>